<reference evidence="3" key="3">
    <citation type="journal article" date="2008" name="Nucleic Acids Res.">
        <title>The rice annotation project database (RAP-DB): 2008 update.</title>
        <authorList>
            <consortium name="The rice annotation project (RAP)"/>
        </authorList>
    </citation>
    <scope>GENOME REANNOTATION</scope>
    <source>
        <strain evidence="3">cv. Nipponbare</strain>
    </source>
</reference>
<evidence type="ECO:0000313" key="3">
    <source>
        <dbReference type="Proteomes" id="UP000000763"/>
    </source>
</evidence>
<name>Q654R8_ORYSJ</name>
<gene>
    <name evidence="1" type="ORF">B1135C02.30</name>
    <name evidence="2" type="ORF">P0537A05.5</name>
</gene>
<accession>Q654R8</accession>
<organism evidence="1 3">
    <name type="scientific">Oryza sativa subsp. japonica</name>
    <name type="common">Rice</name>
    <dbReference type="NCBI Taxonomy" id="39947"/>
    <lineage>
        <taxon>Eukaryota</taxon>
        <taxon>Viridiplantae</taxon>
        <taxon>Streptophyta</taxon>
        <taxon>Embryophyta</taxon>
        <taxon>Tracheophyta</taxon>
        <taxon>Spermatophyta</taxon>
        <taxon>Magnoliopsida</taxon>
        <taxon>Liliopsida</taxon>
        <taxon>Poales</taxon>
        <taxon>Poaceae</taxon>
        <taxon>BOP clade</taxon>
        <taxon>Oryzoideae</taxon>
        <taxon>Oryzeae</taxon>
        <taxon>Oryzinae</taxon>
        <taxon>Oryza</taxon>
        <taxon>Oryza sativa</taxon>
    </lineage>
</organism>
<reference evidence="1" key="1">
    <citation type="journal article" date="2002" name="Nature">
        <title>The genome sequence and structure of rice chromosome 1.</title>
        <authorList>
            <person name="Sasaki T."/>
            <person name="Matsumoto T."/>
            <person name="Yamamoto K."/>
            <person name="Sakata K."/>
            <person name="Baba T."/>
            <person name="Katayose Y."/>
            <person name="Wu J."/>
            <person name="Niimura Y."/>
            <person name="Cheng Z."/>
            <person name="Nagamura Y."/>
            <person name="Antonio B.A."/>
            <person name="Kanamori H."/>
            <person name="Hosokawa S."/>
            <person name="Masukawa M."/>
            <person name="Arikawa K."/>
            <person name="Chiden Y."/>
            <person name="Hayashi M."/>
            <person name="Okamoto M."/>
            <person name="Ando T."/>
            <person name="Aoki H."/>
            <person name="Arita K."/>
            <person name="Hamada M."/>
            <person name="Harada C."/>
            <person name="Hijishita S."/>
            <person name="Honda M."/>
            <person name="Ichikawa Y."/>
            <person name="Idonuma A."/>
            <person name="Iijima M."/>
            <person name="Ikeda M."/>
            <person name="Ikeno M."/>
            <person name="Itoh S."/>
            <person name="Itoh T."/>
            <person name="Itoh Y."/>
            <person name="Itoh Y."/>
            <person name="Iwabuchi A."/>
            <person name="Kamiya K."/>
            <person name="Karasawa W."/>
            <person name="Katagiri S."/>
            <person name="Kikuta A."/>
            <person name="Kobayashi N."/>
            <person name="Kono I."/>
            <person name="Machita K."/>
            <person name="Maehara T."/>
            <person name="Mizuno H."/>
            <person name="Mizubayashi T."/>
            <person name="Mukai Y."/>
            <person name="Nagasaki H."/>
            <person name="Nakashima M."/>
            <person name="Nakama Y."/>
            <person name="Nakamichi Y."/>
            <person name="Nakamura M."/>
            <person name="Namiki N."/>
            <person name="Negishi M."/>
            <person name="Ohta I."/>
            <person name="Ono N."/>
            <person name="Saji S."/>
            <person name="Sakai K."/>
            <person name="Shibata M."/>
            <person name="Shimokawa T."/>
            <person name="Shomura A."/>
            <person name="Song J."/>
            <person name="Takazaki Y."/>
            <person name="Terasawa K."/>
            <person name="Tsuji K."/>
            <person name="Waki K."/>
            <person name="Yamagata H."/>
            <person name="Yamane H."/>
            <person name="Yoshiki S."/>
            <person name="Yoshihara R."/>
            <person name="Yukawa K."/>
            <person name="Zhong H."/>
            <person name="Iwama H."/>
            <person name="Endo T."/>
            <person name="Ito H."/>
            <person name="Hahn J.H."/>
            <person name="Kim H.I."/>
            <person name="Eun M.Y."/>
            <person name="Yano M."/>
            <person name="Jiang J."/>
            <person name="Gojobori T."/>
        </authorList>
    </citation>
    <scope>NUCLEOTIDE SEQUENCE</scope>
</reference>
<dbReference type="PROSITE" id="PS51257">
    <property type="entry name" value="PROKAR_LIPOPROTEIN"/>
    <property type="match status" value="1"/>
</dbReference>
<protein>
    <submittedName>
        <fullName evidence="1">Uncharacterized protein</fullName>
    </submittedName>
</protein>
<evidence type="ECO:0000313" key="1">
    <source>
        <dbReference type="EMBL" id="BAD45697.1"/>
    </source>
</evidence>
<proteinExistence type="predicted"/>
<evidence type="ECO:0000313" key="2">
    <source>
        <dbReference type="EMBL" id="BAD52607.1"/>
    </source>
</evidence>
<dbReference type="Proteomes" id="UP000000763">
    <property type="component" value="Chromosome 1"/>
</dbReference>
<dbReference type="EMBL" id="AP004358">
    <property type="protein sequence ID" value="BAD45697.1"/>
    <property type="molecule type" value="Genomic_DNA"/>
</dbReference>
<dbReference type="AlphaFoldDB" id="Q654R8"/>
<sequence length="107" mass="11031">MNNLNGKRFLKSSFGFGPKVSPSLSLSLSSACACSAQAGPVPQALLYPPPPSPSSLVAVRRRACAVRSSPVMTSSPTSSMSFPVDRAGYGCSGWLGLCSMGVLFSVD</sequence>
<dbReference type="EMBL" id="AP002971">
    <property type="protein sequence ID" value="BAD52607.1"/>
    <property type="molecule type" value="Genomic_DNA"/>
</dbReference>
<reference evidence="3" key="2">
    <citation type="journal article" date="2005" name="Nature">
        <title>The map-based sequence of the rice genome.</title>
        <authorList>
            <consortium name="International rice genome sequencing project (IRGSP)"/>
            <person name="Matsumoto T."/>
            <person name="Wu J."/>
            <person name="Kanamori H."/>
            <person name="Katayose Y."/>
            <person name="Fujisawa M."/>
            <person name="Namiki N."/>
            <person name="Mizuno H."/>
            <person name="Yamamoto K."/>
            <person name="Antonio B.A."/>
            <person name="Baba T."/>
            <person name="Sakata K."/>
            <person name="Nagamura Y."/>
            <person name="Aoki H."/>
            <person name="Arikawa K."/>
            <person name="Arita K."/>
            <person name="Bito T."/>
            <person name="Chiden Y."/>
            <person name="Fujitsuka N."/>
            <person name="Fukunaka R."/>
            <person name="Hamada M."/>
            <person name="Harada C."/>
            <person name="Hayashi A."/>
            <person name="Hijishita S."/>
            <person name="Honda M."/>
            <person name="Hosokawa S."/>
            <person name="Ichikawa Y."/>
            <person name="Idonuma A."/>
            <person name="Iijima M."/>
            <person name="Ikeda M."/>
            <person name="Ikeno M."/>
            <person name="Ito K."/>
            <person name="Ito S."/>
            <person name="Ito T."/>
            <person name="Ito Y."/>
            <person name="Ito Y."/>
            <person name="Iwabuchi A."/>
            <person name="Kamiya K."/>
            <person name="Karasawa W."/>
            <person name="Kurita K."/>
            <person name="Katagiri S."/>
            <person name="Kikuta A."/>
            <person name="Kobayashi H."/>
            <person name="Kobayashi N."/>
            <person name="Machita K."/>
            <person name="Maehara T."/>
            <person name="Masukawa M."/>
            <person name="Mizubayashi T."/>
            <person name="Mukai Y."/>
            <person name="Nagasaki H."/>
            <person name="Nagata Y."/>
            <person name="Naito S."/>
            <person name="Nakashima M."/>
            <person name="Nakama Y."/>
            <person name="Nakamichi Y."/>
            <person name="Nakamura M."/>
            <person name="Meguro A."/>
            <person name="Negishi M."/>
            <person name="Ohta I."/>
            <person name="Ohta T."/>
            <person name="Okamoto M."/>
            <person name="Ono N."/>
            <person name="Saji S."/>
            <person name="Sakaguchi M."/>
            <person name="Sakai K."/>
            <person name="Shibata M."/>
            <person name="Shimokawa T."/>
            <person name="Song J."/>
            <person name="Takazaki Y."/>
            <person name="Terasawa K."/>
            <person name="Tsugane M."/>
            <person name="Tsuji K."/>
            <person name="Ueda S."/>
            <person name="Waki K."/>
            <person name="Yamagata H."/>
            <person name="Yamamoto M."/>
            <person name="Yamamoto S."/>
            <person name="Yamane H."/>
            <person name="Yoshiki S."/>
            <person name="Yoshihara R."/>
            <person name="Yukawa K."/>
            <person name="Zhong H."/>
            <person name="Yano M."/>
            <person name="Yuan Q."/>
            <person name="Ouyang S."/>
            <person name="Liu J."/>
            <person name="Jones K.M."/>
            <person name="Gansberger K."/>
            <person name="Moffat K."/>
            <person name="Hill J."/>
            <person name="Bera J."/>
            <person name="Fadrosh D."/>
            <person name="Jin S."/>
            <person name="Johri S."/>
            <person name="Kim M."/>
            <person name="Overton L."/>
            <person name="Reardon M."/>
            <person name="Tsitrin T."/>
            <person name="Vuong H."/>
            <person name="Weaver B."/>
            <person name="Ciecko A."/>
            <person name="Tallon L."/>
            <person name="Jackson J."/>
            <person name="Pai G."/>
            <person name="Aken S.V."/>
            <person name="Utterback T."/>
            <person name="Reidmuller S."/>
            <person name="Feldblyum T."/>
            <person name="Hsiao J."/>
            <person name="Zismann V."/>
            <person name="Iobst S."/>
            <person name="de Vazeille A.R."/>
            <person name="Buell C.R."/>
            <person name="Ying K."/>
            <person name="Li Y."/>
            <person name="Lu T."/>
            <person name="Huang Y."/>
            <person name="Zhao Q."/>
            <person name="Feng Q."/>
            <person name="Zhang L."/>
            <person name="Zhu J."/>
            <person name="Weng Q."/>
            <person name="Mu J."/>
            <person name="Lu Y."/>
            <person name="Fan D."/>
            <person name="Liu Y."/>
            <person name="Guan J."/>
            <person name="Zhang Y."/>
            <person name="Yu S."/>
            <person name="Liu X."/>
            <person name="Zhang Y."/>
            <person name="Hong G."/>
            <person name="Han B."/>
            <person name="Choisne N."/>
            <person name="Demange N."/>
            <person name="Orjeda G."/>
            <person name="Samain S."/>
            <person name="Cattolico L."/>
            <person name="Pelletier E."/>
            <person name="Couloux A."/>
            <person name="Segurens B."/>
            <person name="Wincker P."/>
            <person name="D'Hont A."/>
            <person name="Scarpelli C."/>
            <person name="Weissenbach J."/>
            <person name="Salanoubat M."/>
            <person name="Quetier F."/>
            <person name="Yu Y."/>
            <person name="Kim H.R."/>
            <person name="Rambo T."/>
            <person name="Currie J."/>
            <person name="Collura K."/>
            <person name="Luo M."/>
            <person name="Yang T."/>
            <person name="Ammiraju J.S.S."/>
            <person name="Engler F."/>
            <person name="Soderlund C."/>
            <person name="Wing R.A."/>
            <person name="Palmer L.E."/>
            <person name="de la Bastide M."/>
            <person name="Spiegel L."/>
            <person name="Nascimento L."/>
            <person name="Zutavern T."/>
            <person name="O'Shaughnessy A."/>
            <person name="Dike S."/>
            <person name="Dedhia N."/>
            <person name="Preston R."/>
            <person name="Balija V."/>
            <person name="McCombie W.R."/>
            <person name="Chow T."/>
            <person name="Chen H."/>
            <person name="Chung M."/>
            <person name="Chen C."/>
            <person name="Shaw J."/>
            <person name="Wu H."/>
            <person name="Hsiao K."/>
            <person name="Chao Y."/>
            <person name="Chu M."/>
            <person name="Cheng C."/>
            <person name="Hour A."/>
            <person name="Lee P."/>
            <person name="Lin S."/>
            <person name="Lin Y."/>
            <person name="Liou J."/>
            <person name="Liu S."/>
            <person name="Hsing Y."/>
            <person name="Raghuvanshi S."/>
            <person name="Mohanty A."/>
            <person name="Bharti A.K."/>
            <person name="Gaur A."/>
            <person name="Gupta V."/>
            <person name="Kumar D."/>
            <person name="Ravi V."/>
            <person name="Vij S."/>
            <person name="Kapur A."/>
            <person name="Khurana P."/>
            <person name="Khurana P."/>
            <person name="Khurana J.P."/>
            <person name="Tyagi A.K."/>
            <person name="Gaikwad K."/>
            <person name="Singh A."/>
            <person name="Dalal V."/>
            <person name="Srivastava S."/>
            <person name="Dixit A."/>
            <person name="Pal A.K."/>
            <person name="Ghazi I.A."/>
            <person name="Yadav M."/>
            <person name="Pandit A."/>
            <person name="Bhargava A."/>
            <person name="Sureshbabu K."/>
            <person name="Batra K."/>
            <person name="Sharma T.R."/>
            <person name="Mohapatra T."/>
            <person name="Singh N.K."/>
            <person name="Messing J."/>
            <person name="Nelson A.B."/>
            <person name="Fuks G."/>
            <person name="Kavchok S."/>
            <person name="Keizer G."/>
            <person name="Linton E."/>
            <person name="Llaca V."/>
            <person name="Song R."/>
            <person name="Tanyolac B."/>
            <person name="Young S."/>
            <person name="Ho-Il K."/>
            <person name="Hahn J.H."/>
            <person name="Sangsakoo G."/>
            <person name="Vanavichit A."/>
            <person name="de Mattos Luiz.A.T."/>
            <person name="Zimmer P.D."/>
            <person name="Malone G."/>
            <person name="Dellagostin O."/>
            <person name="de Oliveira A.C."/>
            <person name="Bevan M."/>
            <person name="Bancroft I."/>
            <person name="Minx P."/>
            <person name="Cordum H."/>
            <person name="Wilson R."/>
            <person name="Cheng Z."/>
            <person name="Jin W."/>
            <person name="Jiang J."/>
            <person name="Leong S.A."/>
            <person name="Iwama H."/>
            <person name="Gojobori T."/>
            <person name="Itoh T."/>
            <person name="Niimura Y."/>
            <person name="Fujii Y."/>
            <person name="Habara T."/>
            <person name="Sakai H."/>
            <person name="Sato Y."/>
            <person name="Wilson G."/>
            <person name="Kumar K."/>
            <person name="McCouch S."/>
            <person name="Juretic N."/>
            <person name="Hoen D."/>
            <person name="Wright S."/>
            <person name="Bruskiewich R."/>
            <person name="Bureau T."/>
            <person name="Miyao A."/>
            <person name="Hirochika H."/>
            <person name="Nishikawa T."/>
            <person name="Kadowaki K."/>
            <person name="Sugiura M."/>
            <person name="Burr B."/>
            <person name="Sasaki T."/>
        </authorList>
    </citation>
    <scope>NUCLEOTIDE SEQUENCE [LARGE SCALE GENOMIC DNA]</scope>
    <source>
        <strain evidence="3">cv. Nipponbare</strain>
    </source>
</reference>